<accession>A0A7W7W749</accession>
<keyword evidence="3" id="KW-1185">Reference proteome</keyword>
<gene>
    <name evidence="2" type="ORF">FHR32_000741</name>
</gene>
<feature type="domain" description="NERD" evidence="1">
    <location>
        <begin position="42"/>
        <end position="157"/>
    </location>
</feature>
<organism evidence="2 3">
    <name type="scientific">Streptosporangium album</name>
    <dbReference type="NCBI Taxonomy" id="47479"/>
    <lineage>
        <taxon>Bacteria</taxon>
        <taxon>Bacillati</taxon>
        <taxon>Actinomycetota</taxon>
        <taxon>Actinomycetes</taxon>
        <taxon>Streptosporangiales</taxon>
        <taxon>Streptosporangiaceae</taxon>
        <taxon>Streptosporangium</taxon>
    </lineage>
</organism>
<evidence type="ECO:0000259" key="1">
    <source>
        <dbReference type="PROSITE" id="PS50965"/>
    </source>
</evidence>
<sequence>MGVVAGILLSSWRLGVTAAVLAAIVDTVLRARTASTVPAWRRASVAERRTEAQLKRLERGGYRTLHARAIPNSEAQIDHLVVGPTGVYAVDSEKWDKRLPVRVQSHRKLFHGPFNQKPRLDEARWEASQAAELIGAALGHEVAIVPSLAIYGPAIPWKILNVREVDVFDGSRVRKWITKRERSLTDAEIQRIYEAAEQVLPARYPES</sequence>
<evidence type="ECO:0000313" key="2">
    <source>
        <dbReference type="EMBL" id="MBB4936436.1"/>
    </source>
</evidence>
<reference evidence="2 3" key="1">
    <citation type="submission" date="2020-08" db="EMBL/GenBank/DDBJ databases">
        <title>Sequencing the genomes of 1000 actinobacteria strains.</title>
        <authorList>
            <person name="Klenk H.-P."/>
        </authorList>
    </citation>
    <scope>NUCLEOTIDE SEQUENCE [LARGE SCALE GENOMIC DNA]</scope>
    <source>
        <strain evidence="2 3">DSM 43023</strain>
    </source>
</reference>
<dbReference type="RefSeq" id="WP_312881960.1">
    <property type="nucleotide sequence ID" value="NZ_BAABEK010000021.1"/>
</dbReference>
<protein>
    <recommendedName>
        <fullName evidence="1">NERD domain-containing protein</fullName>
    </recommendedName>
</protein>
<dbReference type="Pfam" id="PF08378">
    <property type="entry name" value="NERD"/>
    <property type="match status" value="1"/>
</dbReference>
<evidence type="ECO:0000313" key="3">
    <source>
        <dbReference type="Proteomes" id="UP000534286"/>
    </source>
</evidence>
<dbReference type="AlphaFoldDB" id="A0A7W7W749"/>
<dbReference type="InterPro" id="IPR011528">
    <property type="entry name" value="NERD"/>
</dbReference>
<comment type="caution">
    <text evidence="2">The sequence shown here is derived from an EMBL/GenBank/DDBJ whole genome shotgun (WGS) entry which is preliminary data.</text>
</comment>
<dbReference type="Proteomes" id="UP000534286">
    <property type="component" value="Unassembled WGS sequence"/>
</dbReference>
<proteinExistence type="predicted"/>
<dbReference type="PROSITE" id="PS50965">
    <property type="entry name" value="NERD"/>
    <property type="match status" value="1"/>
</dbReference>
<dbReference type="EMBL" id="JACHJU010000001">
    <property type="protein sequence ID" value="MBB4936436.1"/>
    <property type="molecule type" value="Genomic_DNA"/>
</dbReference>
<name>A0A7W7W749_9ACTN</name>